<comment type="subcellular location">
    <subcellularLocation>
        <location evidence="1">Nucleus</location>
    </subcellularLocation>
</comment>
<evidence type="ECO:0000256" key="2">
    <source>
        <dbReference type="ARBA" id="ARBA00008352"/>
    </source>
</evidence>
<dbReference type="InterPro" id="IPR024661">
    <property type="entry name" value="RNA_pol_III_Rpc31"/>
</dbReference>
<feature type="compositionally biased region" description="Acidic residues" evidence="4">
    <location>
        <begin position="155"/>
        <end position="202"/>
    </location>
</feature>
<keyword evidence="3" id="KW-0539">Nucleus</keyword>
<comment type="caution">
    <text evidence="5">The sequence shown here is derived from an EMBL/GenBank/DDBJ whole genome shotgun (WGS) entry which is preliminary data.</text>
</comment>
<dbReference type="PANTHER" id="PTHR15367:SF2">
    <property type="entry name" value="DNA-DIRECTED RNA POLYMERASE III SUBUNIT"/>
    <property type="match status" value="1"/>
</dbReference>
<dbReference type="Proteomes" id="UP001454036">
    <property type="component" value="Unassembled WGS sequence"/>
</dbReference>
<protein>
    <recommendedName>
        <fullName evidence="7">DNA-directed RNA polymerase III subunit</fullName>
    </recommendedName>
</protein>
<evidence type="ECO:0000256" key="3">
    <source>
        <dbReference type="ARBA" id="ARBA00023242"/>
    </source>
</evidence>
<sequence length="202" mass="23395">MSFRGRGRGRGFGSFRSGKQESWCPFPEIEDLGTATGVVEKLALAKWYSKLHSYWRASPYYYEGVDDASSKGARKDEIERFSDMITSKTNVKPPLSHFIKMEPEYVPAELARGERKRPAKQIKWKPDSDLSKFDLFAKLERKHQDRDTDEKKEGESEEEDEEGENEEDEESSDDGDYNQNIDFDDDEDDYNMADDGDDEPIY</sequence>
<name>A0AAV3NTV3_LITER</name>
<accession>A0AAV3NTV3</accession>
<feature type="region of interest" description="Disordered" evidence="4">
    <location>
        <begin position="1"/>
        <end position="21"/>
    </location>
</feature>
<dbReference type="GO" id="GO:0005666">
    <property type="term" value="C:RNA polymerase III complex"/>
    <property type="evidence" value="ECO:0007669"/>
    <property type="project" value="TreeGrafter"/>
</dbReference>
<dbReference type="GO" id="GO:0006383">
    <property type="term" value="P:transcription by RNA polymerase III"/>
    <property type="evidence" value="ECO:0007669"/>
    <property type="project" value="InterPro"/>
</dbReference>
<evidence type="ECO:0008006" key="7">
    <source>
        <dbReference type="Google" id="ProtNLM"/>
    </source>
</evidence>
<gene>
    <name evidence="5" type="ORF">LIER_03430</name>
</gene>
<dbReference type="AlphaFoldDB" id="A0AAV3NTV3"/>
<evidence type="ECO:0000313" key="5">
    <source>
        <dbReference type="EMBL" id="GAA0142561.1"/>
    </source>
</evidence>
<reference evidence="5 6" key="1">
    <citation type="submission" date="2024-01" db="EMBL/GenBank/DDBJ databases">
        <title>The complete chloroplast genome sequence of Lithospermum erythrorhizon: insights into the phylogenetic relationship among Boraginaceae species and the maternal lineages of purple gromwells.</title>
        <authorList>
            <person name="Okada T."/>
            <person name="Watanabe K."/>
        </authorList>
    </citation>
    <scope>NUCLEOTIDE SEQUENCE [LARGE SCALE GENOMIC DNA]</scope>
</reference>
<feature type="compositionally biased region" description="Basic and acidic residues" evidence="4">
    <location>
        <begin position="141"/>
        <end position="154"/>
    </location>
</feature>
<dbReference type="PANTHER" id="PTHR15367">
    <property type="entry name" value="DNA-DIRECTED RNA POLYMERASE III"/>
    <property type="match status" value="1"/>
</dbReference>
<keyword evidence="6" id="KW-1185">Reference proteome</keyword>
<comment type="similarity">
    <text evidence="2">Belongs to the eukaryotic RPC7 RNA polymerase subunit family.</text>
</comment>
<evidence type="ECO:0000313" key="6">
    <source>
        <dbReference type="Proteomes" id="UP001454036"/>
    </source>
</evidence>
<dbReference type="EMBL" id="BAABME010000412">
    <property type="protein sequence ID" value="GAA0142561.1"/>
    <property type="molecule type" value="Genomic_DNA"/>
</dbReference>
<feature type="region of interest" description="Disordered" evidence="4">
    <location>
        <begin position="141"/>
        <end position="202"/>
    </location>
</feature>
<proteinExistence type="inferred from homology"/>
<evidence type="ECO:0000256" key="4">
    <source>
        <dbReference type="SAM" id="MobiDB-lite"/>
    </source>
</evidence>
<evidence type="ECO:0000256" key="1">
    <source>
        <dbReference type="ARBA" id="ARBA00004123"/>
    </source>
</evidence>
<dbReference type="Pfam" id="PF11705">
    <property type="entry name" value="RNA_pol_3_Rpc31"/>
    <property type="match status" value="1"/>
</dbReference>
<organism evidence="5 6">
    <name type="scientific">Lithospermum erythrorhizon</name>
    <name type="common">Purple gromwell</name>
    <name type="synonym">Lithospermum officinale var. erythrorhizon</name>
    <dbReference type="NCBI Taxonomy" id="34254"/>
    <lineage>
        <taxon>Eukaryota</taxon>
        <taxon>Viridiplantae</taxon>
        <taxon>Streptophyta</taxon>
        <taxon>Embryophyta</taxon>
        <taxon>Tracheophyta</taxon>
        <taxon>Spermatophyta</taxon>
        <taxon>Magnoliopsida</taxon>
        <taxon>eudicotyledons</taxon>
        <taxon>Gunneridae</taxon>
        <taxon>Pentapetalae</taxon>
        <taxon>asterids</taxon>
        <taxon>lamiids</taxon>
        <taxon>Boraginales</taxon>
        <taxon>Boraginaceae</taxon>
        <taxon>Boraginoideae</taxon>
        <taxon>Lithospermeae</taxon>
        <taxon>Lithospermum</taxon>
    </lineage>
</organism>